<dbReference type="EMBL" id="ABYI02000034">
    <property type="protein sequence ID" value="EEG72829.1"/>
    <property type="molecule type" value="Genomic_DNA"/>
</dbReference>
<reference evidence="1" key="1">
    <citation type="submission" date="2009-02" db="EMBL/GenBank/DDBJ databases">
        <authorList>
            <person name="Fulton L."/>
            <person name="Clifton S."/>
            <person name="Fulton B."/>
            <person name="Xu J."/>
            <person name="Minx P."/>
            <person name="Pepin K.H."/>
            <person name="Johnson M."/>
            <person name="Bhonagiri V."/>
            <person name="Nash W.E."/>
            <person name="Mardis E.R."/>
            <person name="Wilson R.K."/>
        </authorList>
    </citation>
    <scope>NUCLEOTIDE SEQUENCE [LARGE SCALE GENOMIC DNA]</scope>
    <source>
        <strain evidence="1">DSM 15053</strain>
    </source>
</reference>
<dbReference type="Proteomes" id="UP000004893">
    <property type="component" value="Unassembled WGS sequence"/>
</dbReference>
<dbReference type="HOGENOM" id="CLU_3134110_0_0_9"/>
<dbReference type="AlphaFoldDB" id="C0C436"/>
<sequence length="49" mass="5897">MGHICRSLVYKPSTKHCRRLFCVLKKQIGYKKTNIISYKMKIYKNISYI</sequence>
<protein>
    <submittedName>
        <fullName evidence="1">Uncharacterized protein</fullName>
    </submittedName>
</protein>
<name>C0C436_9FIRM</name>
<reference evidence="1" key="2">
    <citation type="submission" date="2013-06" db="EMBL/GenBank/DDBJ databases">
        <title>Draft genome sequence of Clostridium hylemonae (DSM 15053).</title>
        <authorList>
            <person name="Sudarsanam P."/>
            <person name="Ley R."/>
            <person name="Guruge J."/>
            <person name="Turnbaugh P.J."/>
            <person name="Mahowald M."/>
            <person name="Liep D."/>
            <person name="Gordon J."/>
        </authorList>
    </citation>
    <scope>NUCLEOTIDE SEQUENCE</scope>
    <source>
        <strain evidence="1">DSM 15053</strain>
    </source>
</reference>
<accession>C0C436</accession>
<dbReference type="STRING" id="553973.CLOHYLEM_06851"/>
<comment type="caution">
    <text evidence="1">The sequence shown here is derived from an EMBL/GenBank/DDBJ whole genome shotgun (WGS) entry which is preliminary data.</text>
</comment>
<proteinExistence type="predicted"/>
<evidence type="ECO:0000313" key="2">
    <source>
        <dbReference type="Proteomes" id="UP000004893"/>
    </source>
</evidence>
<keyword evidence="2" id="KW-1185">Reference proteome</keyword>
<organism evidence="1 2">
    <name type="scientific">[Clostridium] hylemonae DSM 15053</name>
    <dbReference type="NCBI Taxonomy" id="553973"/>
    <lineage>
        <taxon>Bacteria</taxon>
        <taxon>Bacillati</taxon>
        <taxon>Bacillota</taxon>
        <taxon>Clostridia</taxon>
        <taxon>Lachnospirales</taxon>
        <taxon>Lachnospiraceae</taxon>
    </lineage>
</organism>
<gene>
    <name evidence="1" type="ORF">CLOHYLEM_06851</name>
</gene>
<evidence type="ECO:0000313" key="1">
    <source>
        <dbReference type="EMBL" id="EEG72829.1"/>
    </source>
</evidence>